<reference evidence="1 2" key="1">
    <citation type="submission" date="2017-11" db="EMBL/GenBank/DDBJ databases">
        <title>Genome sequence of Entomoplasma freundtii BARC 318 (ATCC 51999).</title>
        <authorList>
            <person name="Lo W.-S."/>
            <person name="Gasparich G.E."/>
            <person name="Kuo C.-H."/>
        </authorList>
    </citation>
    <scope>NUCLEOTIDE SEQUENCE [LARGE SCALE GENOMIC DNA]</scope>
    <source>
        <strain evidence="1 2">BARC 318</strain>
    </source>
</reference>
<sequence>MNLNLIILLSIIGLWLIVLLISGLLAGRYNLHHTPYQKERNAYQKDWTNIKRHYEANGPLSPIALKFSLPSNEKAYYYDYQNELYLYGKKSQEYKFLIKTEGQKPTIYQAYEQDFDFLPLKSSFRLGLKASPKPQFDADVYITNQRVIFSNRYEKTKVELPLSQIRKAYFALIYTSRHYSRGYVIQTDDEVYEVVSNQPEAVLIINDLLRQQIK</sequence>
<protein>
    <submittedName>
        <fullName evidence="1">Uncharacterized protein</fullName>
    </submittedName>
</protein>
<dbReference type="KEGG" id="efr:EFREU_v1c03430"/>
<dbReference type="Proteomes" id="UP000232222">
    <property type="component" value="Chromosome"/>
</dbReference>
<dbReference type="AlphaFoldDB" id="A0A2K8NRC2"/>
<evidence type="ECO:0000313" key="2">
    <source>
        <dbReference type="Proteomes" id="UP000232222"/>
    </source>
</evidence>
<dbReference type="OrthoDB" id="391771at2"/>
<dbReference type="RefSeq" id="WP_100609320.1">
    <property type="nucleotide sequence ID" value="NZ_CP024962.1"/>
</dbReference>
<dbReference type="EMBL" id="CP024962">
    <property type="protein sequence ID" value="ATZ16369.1"/>
    <property type="molecule type" value="Genomic_DNA"/>
</dbReference>
<proteinExistence type="predicted"/>
<organism evidence="1 2">
    <name type="scientific">Entomoplasma freundtii</name>
    <dbReference type="NCBI Taxonomy" id="74700"/>
    <lineage>
        <taxon>Bacteria</taxon>
        <taxon>Bacillati</taxon>
        <taxon>Mycoplasmatota</taxon>
        <taxon>Mollicutes</taxon>
        <taxon>Entomoplasmatales</taxon>
        <taxon>Entomoplasmataceae</taxon>
        <taxon>Entomoplasma</taxon>
    </lineage>
</organism>
<keyword evidence="2" id="KW-1185">Reference proteome</keyword>
<accession>A0A2K8NRC2</accession>
<evidence type="ECO:0000313" key="1">
    <source>
        <dbReference type="EMBL" id="ATZ16369.1"/>
    </source>
</evidence>
<name>A0A2K8NRC2_9MOLU</name>
<gene>
    <name evidence="1" type="ORF">EFREU_v1c03430</name>
</gene>